<accession>A0ABZ1F5M6</accession>
<proteinExistence type="predicted"/>
<keyword evidence="3" id="KW-1185">Reference proteome</keyword>
<feature type="domain" description="DUF3885" evidence="1">
    <location>
        <begin position="26"/>
        <end position="83"/>
    </location>
</feature>
<evidence type="ECO:0000313" key="2">
    <source>
        <dbReference type="EMBL" id="WSB11733.1"/>
    </source>
</evidence>
<dbReference type="Pfam" id="PF13021">
    <property type="entry name" value="DUF3885"/>
    <property type="match status" value="1"/>
</dbReference>
<sequence length="89" mass="10471">MSRNALDALSALWERRWPTPAGDRPMRLTHPDRWVRFHSLQESKRYPDDEAEYAVLLERHHTLLNELGPSDTELYVVTREWNGGMIVGR</sequence>
<evidence type="ECO:0000259" key="1">
    <source>
        <dbReference type="Pfam" id="PF13021"/>
    </source>
</evidence>
<dbReference type="InterPro" id="IPR024976">
    <property type="entry name" value="DUF3885"/>
</dbReference>
<evidence type="ECO:0000313" key="3">
    <source>
        <dbReference type="Proteomes" id="UP001356428"/>
    </source>
</evidence>
<dbReference type="RefSeq" id="WP_326702322.1">
    <property type="nucleotide sequence ID" value="NZ_CP108861.1"/>
</dbReference>
<reference evidence="2 3" key="1">
    <citation type="submission" date="2022-10" db="EMBL/GenBank/DDBJ databases">
        <title>The complete genomes of actinobacterial strains from the NBC collection.</title>
        <authorList>
            <person name="Joergensen T.S."/>
            <person name="Alvarez Arevalo M."/>
            <person name="Sterndorff E.B."/>
            <person name="Faurdal D."/>
            <person name="Vuksanovic O."/>
            <person name="Mourched A.-S."/>
            <person name="Charusanti P."/>
            <person name="Shaw S."/>
            <person name="Blin K."/>
            <person name="Weber T."/>
        </authorList>
    </citation>
    <scope>NUCLEOTIDE SEQUENCE [LARGE SCALE GENOMIC DNA]</scope>
    <source>
        <strain evidence="2 3">NBC 01792</strain>
    </source>
</reference>
<dbReference type="EMBL" id="CP109083">
    <property type="protein sequence ID" value="WSB11733.1"/>
    <property type="molecule type" value="Genomic_DNA"/>
</dbReference>
<organism evidence="2 3">
    <name type="scientific">Streptomyces cyaneofuscatus</name>
    <dbReference type="NCBI Taxonomy" id="66883"/>
    <lineage>
        <taxon>Bacteria</taxon>
        <taxon>Bacillati</taxon>
        <taxon>Actinomycetota</taxon>
        <taxon>Actinomycetes</taxon>
        <taxon>Kitasatosporales</taxon>
        <taxon>Streptomycetaceae</taxon>
        <taxon>Streptomyces</taxon>
    </lineage>
</organism>
<name>A0ABZ1F5M6_9ACTN</name>
<gene>
    <name evidence="2" type="ORF">OG849_32945</name>
</gene>
<protein>
    <recommendedName>
        <fullName evidence="1">DUF3885 domain-containing protein</fullName>
    </recommendedName>
</protein>
<dbReference type="Proteomes" id="UP001356428">
    <property type="component" value="Chromosome"/>
</dbReference>